<evidence type="ECO:0000256" key="4">
    <source>
        <dbReference type="ARBA" id="ARBA00022475"/>
    </source>
</evidence>
<evidence type="ECO:0000256" key="7">
    <source>
        <dbReference type="ARBA" id="ARBA00023136"/>
    </source>
</evidence>
<dbReference type="InterPro" id="IPR036259">
    <property type="entry name" value="MFS_trans_sf"/>
</dbReference>
<reference evidence="10 11" key="1">
    <citation type="submission" date="2023-10" db="EMBL/GenBank/DDBJ databases">
        <title>Bacteria for the degradation of biodegradable plastic PBAT(Polybutylene adipate terephthalate).</title>
        <authorList>
            <person name="Weon H.-Y."/>
            <person name="Yeon J."/>
        </authorList>
    </citation>
    <scope>NUCLEOTIDE SEQUENCE [LARGE SCALE GENOMIC DNA]</scope>
    <source>
        <strain evidence="10 11">SBD 7-3</strain>
        <plasmid evidence="10 11">unnamed1</plasmid>
    </source>
</reference>
<feature type="transmembrane region" description="Helical" evidence="8">
    <location>
        <begin position="364"/>
        <end position="388"/>
    </location>
</feature>
<name>A0ABZ0D725_9BURK</name>
<feature type="transmembrane region" description="Helical" evidence="8">
    <location>
        <begin position="339"/>
        <end position="358"/>
    </location>
</feature>
<dbReference type="InterPro" id="IPR011701">
    <property type="entry name" value="MFS"/>
</dbReference>
<evidence type="ECO:0000256" key="2">
    <source>
        <dbReference type="ARBA" id="ARBA00008335"/>
    </source>
</evidence>
<protein>
    <submittedName>
        <fullName evidence="10">MFS transporter</fullName>
    </submittedName>
</protein>
<dbReference type="Gene3D" id="1.20.1250.20">
    <property type="entry name" value="MFS general substrate transporter like domains"/>
    <property type="match status" value="1"/>
</dbReference>
<keyword evidence="3" id="KW-0813">Transport</keyword>
<keyword evidence="6 8" id="KW-1133">Transmembrane helix</keyword>
<organism evidence="10 11">
    <name type="scientific">Piscinibacter gummiphilus</name>
    <dbReference type="NCBI Taxonomy" id="946333"/>
    <lineage>
        <taxon>Bacteria</taxon>
        <taxon>Pseudomonadati</taxon>
        <taxon>Pseudomonadota</taxon>
        <taxon>Betaproteobacteria</taxon>
        <taxon>Burkholderiales</taxon>
        <taxon>Sphaerotilaceae</taxon>
        <taxon>Piscinibacter</taxon>
    </lineage>
</organism>
<feature type="transmembrane region" description="Helical" evidence="8">
    <location>
        <begin position="12"/>
        <end position="34"/>
    </location>
</feature>
<feature type="transmembrane region" description="Helical" evidence="8">
    <location>
        <begin position="46"/>
        <end position="66"/>
    </location>
</feature>
<keyword evidence="4" id="KW-1003">Cell membrane</keyword>
<gene>
    <name evidence="10" type="ORF">RXV79_27470</name>
</gene>
<keyword evidence="5 8" id="KW-0812">Transmembrane</keyword>
<accession>A0ABZ0D725</accession>
<feature type="transmembrane region" description="Helical" evidence="8">
    <location>
        <begin position="305"/>
        <end position="327"/>
    </location>
</feature>
<dbReference type="PANTHER" id="PTHR43271">
    <property type="entry name" value="BLL2771 PROTEIN"/>
    <property type="match status" value="1"/>
</dbReference>
<feature type="transmembrane region" description="Helical" evidence="8">
    <location>
        <begin position="253"/>
        <end position="273"/>
    </location>
</feature>
<evidence type="ECO:0000256" key="5">
    <source>
        <dbReference type="ARBA" id="ARBA00022692"/>
    </source>
</evidence>
<keyword evidence="10" id="KW-0614">Plasmid</keyword>
<dbReference type="InterPro" id="IPR020846">
    <property type="entry name" value="MFS_dom"/>
</dbReference>
<evidence type="ECO:0000259" key="9">
    <source>
        <dbReference type="PROSITE" id="PS50850"/>
    </source>
</evidence>
<dbReference type="PANTHER" id="PTHR43271:SF2">
    <property type="entry name" value="BLL2771 PROTEIN"/>
    <property type="match status" value="1"/>
</dbReference>
<evidence type="ECO:0000256" key="3">
    <source>
        <dbReference type="ARBA" id="ARBA00022448"/>
    </source>
</evidence>
<dbReference type="EMBL" id="CP136337">
    <property type="protein sequence ID" value="WOB11175.1"/>
    <property type="molecule type" value="Genomic_DNA"/>
</dbReference>
<dbReference type="RefSeq" id="WP_316704351.1">
    <property type="nucleotide sequence ID" value="NZ_CP136337.1"/>
</dbReference>
<proteinExistence type="inferred from homology"/>
<comment type="similarity">
    <text evidence="2">Belongs to the major facilitator superfamily.</text>
</comment>
<dbReference type="Proteomes" id="UP001303946">
    <property type="component" value="Plasmid unnamed1"/>
</dbReference>
<feature type="domain" description="Major facilitator superfamily (MFS) profile" evidence="9">
    <location>
        <begin position="13"/>
        <end position="392"/>
    </location>
</feature>
<feature type="transmembrane region" description="Helical" evidence="8">
    <location>
        <begin position="219"/>
        <end position="241"/>
    </location>
</feature>
<keyword evidence="11" id="KW-1185">Reference proteome</keyword>
<feature type="transmembrane region" description="Helical" evidence="8">
    <location>
        <begin position="280"/>
        <end position="299"/>
    </location>
</feature>
<evidence type="ECO:0000313" key="11">
    <source>
        <dbReference type="Proteomes" id="UP001303946"/>
    </source>
</evidence>
<evidence type="ECO:0000256" key="8">
    <source>
        <dbReference type="SAM" id="Phobius"/>
    </source>
</evidence>
<feature type="transmembrane region" description="Helical" evidence="8">
    <location>
        <begin position="78"/>
        <end position="96"/>
    </location>
</feature>
<evidence type="ECO:0000313" key="10">
    <source>
        <dbReference type="EMBL" id="WOB11175.1"/>
    </source>
</evidence>
<feature type="transmembrane region" description="Helical" evidence="8">
    <location>
        <begin position="165"/>
        <end position="185"/>
    </location>
</feature>
<feature type="transmembrane region" description="Helical" evidence="8">
    <location>
        <begin position="108"/>
        <end position="128"/>
    </location>
</feature>
<dbReference type="PROSITE" id="PS50850">
    <property type="entry name" value="MFS"/>
    <property type="match status" value="1"/>
</dbReference>
<keyword evidence="7 8" id="KW-0472">Membrane</keyword>
<comment type="subcellular location">
    <subcellularLocation>
        <location evidence="1">Cell membrane</location>
        <topology evidence="1">Multi-pass membrane protein</topology>
    </subcellularLocation>
</comment>
<evidence type="ECO:0000256" key="1">
    <source>
        <dbReference type="ARBA" id="ARBA00004651"/>
    </source>
</evidence>
<evidence type="ECO:0000256" key="6">
    <source>
        <dbReference type="ARBA" id="ARBA00022989"/>
    </source>
</evidence>
<dbReference type="SUPFAM" id="SSF103473">
    <property type="entry name" value="MFS general substrate transporter"/>
    <property type="match status" value="1"/>
</dbReference>
<dbReference type="Pfam" id="PF07690">
    <property type="entry name" value="MFS_1"/>
    <property type="match status" value="1"/>
</dbReference>
<sequence length="416" mass="43459">MSTEPERTASLKAHLVVTSAAVAAFSPLYCLQALYPAISTRFSGDVGLAASLLTTTTLALAVVSLISGRPAAAHGPRAAVLWALMSTVVSTVGLGLADSTSILICWRLVQGVTIAVGLSSLISSLGMLAPTGAASLASSYSTGIILGGILGRLVPAALMDWGWTPAFMAFALIQGLLMAVVWWALPRSDMSEDRVVKLEPIQQWLKSLLPVFRNDIPHLAVGGAVLMISQAAATSMVSIHLSQEPFNWSTAQLGLLYLVFAPALVVVRFVPGLIQRIGPLWLQVLATNLLLAGLLTTLGGGSGQIVAGMAIFCAAVFTSQTVFAYLLNTVDPSVRQKASSCYLASYYLGASIGAAAPATVWNEYGWPGTVALVVLVQLAGAVLAFGFIRRRQSVLAESHRDGGISAMPNAGDTRQP</sequence>
<geneLocation type="plasmid" evidence="10 11">
    <name>unnamed1</name>
</geneLocation>
<feature type="transmembrane region" description="Helical" evidence="8">
    <location>
        <begin position="140"/>
        <end position="159"/>
    </location>
</feature>